<reference evidence="1 2" key="1">
    <citation type="journal article" date="2020" name="Viruses">
        <title>Characterization of vB_StuS_MMDA13, a Newly Discovered Bacteriophage Infecting the Agar-Degrading Species Sphingomonas turrisvirgatae.</title>
        <authorList>
            <person name="Marmo P."/>
            <person name="Thaller M.C."/>
            <person name="Di Lallo G."/>
            <person name="Henrici De Angelis L."/>
            <person name="Poerio N."/>
            <person name="De Santis F."/>
            <person name="Fraziano M."/>
            <person name="Migliore L."/>
            <person name="D'Andrea M.M."/>
        </authorList>
    </citation>
    <scope>NUCLEOTIDE SEQUENCE [LARGE SCALE GENOMIC DNA]</scope>
</reference>
<dbReference type="Proteomes" id="UP000515820">
    <property type="component" value="Segment"/>
</dbReference>
<evidence type="ECO:0000313" key="2">
    <source>
        <dbReference type="Proteomes" id="UP000515820"/>
    </source>
</evidence>
<accession>A0A7G3PHP7</accession>
<dbReference type="EMBL" id="MN820898">
    <property type="protein sequence ID" value="QHB80490.1"/>
    <property type="molecule type" value="Genomic_DNA"/>
</dbReference>
<organism evidence="1 2">
    <name type="scientific">Sphingomonas phage vB_StuS_MMDA13</name>
    <dbReference type="NCBI Taxonomy" id="2686378"/>
    <lineage>
        <taxon>Viruses</taxon>
        <taxon>Duplodnaviria</taxon>
        <taxon>Heunggongvirae</taxon>
        <taxon>Uroviricota</taxon>
        <taxon>Caudoviricetes</taxon>
        <taxon>Queuovirinae</taxon>
        <taxon>Torvergatavirus</taxon>
        <taxon>Torvergatavirus MMDA13</taxon>
    </lineage>
</organism>
<proteinExistence type="predicted"/>
<keyword evidence="2" id="KW-1185">Reference proteome</keyword>
<gene>
    <name evidence="1" type="ORF">MMDA13_gp57</name>
</gene>
<evidence type="ECO:0000313" key="1">
    <source>
        <dbReference type="EMBL" id="QHB80490.1"/>
    </source>
</evidence>
<sequence>MPRQESAYPRVRQALADLRDANADTPKLFSVWHTAKRVAEKAGCSESTARKYCEQLARCRGYARHRFAGGTYGYRKLEDWAQ</sequence>
<name>A0A7G3PHP7_9CAUD</name>
<protein>
    <submittedName>
        <fullName evidence="1">Putative transcriptional regulator</fullName>
    </submittedName>
</protein>